<proteinExistence type="predicted"/>
<feature type="signal peptide" evidence="2">
    <location>
        <begin position="1"/>
        <end position="22"/>
    </location>
</feature>
<dbReference type="Proteomes" id="UP001596302">
    <property type="component" value="Unassembled WGS sequence"/>
</dbReference>
<reference evidence="5" key="1">
    <citation type="journal article" date="2019" name="Int. J. Syst. Evol. Microbiol.">
        <title>The Global Catalogue of Microorganisms (GCM) 10K type strain sequencing project: providing services to taxonomists for standard genome sequencing and annotation.</title>
        <authorList>
            <consortium name="The Broad Institute Genomics Platform"/>
            <consortium name="The Broad Institute Genome Sequencing Center for Infectious Disease"/>
            <person name="Wu L."/>
            <person name="Ma J."/>
        </authorList>
    </citation>
    <scope>NUCLEOTIDE SEQUENCE [LARGE SCALE GENOMIC DNA]</scope>
    <source>
        <strain evidence="5">CCM 8391</strain>
    </source>
</reference>
<keyword evidence="1" id="KW-0479">Metal-binding</keyword>
<dbReference type="Gene3D" id="2.60.120.10">
    <property type="entry name" value="Jelly Rolls"/>
    <property type="match status" value="1"/>
</dbReference>
<keyword evidence="2" id="KW-0732">Signal</keyword>
<dbReference type="RefSeq" id="WP_379586675.1">
    <property type="nucleotide sequence ID" value="NZ_JBHSQW010000035.1"/>
</dbReference>
<gene>
    <name evidence="4" type="ORF">ACFQE5_18395</name>
</gene>
<comment type="caution">
    <text evidence="4">The sequence shown here is derived from an EMBL/GenBank/DDBJ whole genome shotgun (WGS) entry which is preliminary data.</text>
</comment>
<sequence>MRKIGRTTAVLAAAGILLASCAQPGQLGMPLPETTPPAPADAQPVPEPVGGTTELAAGTLHDRLRLRTTEPTAFSVRTVVLPPGESTGWHRHPGTELSIVKSGTVGVVRQDACEPTHHGPGDAVHVDDRVPHQMRNDGTEPVELVVAYLLVPGAPEQTDVAPGCPVPPSPEQGNH</sequence>
<dbReference type="PANTHER" id="PTHR35848">
    <property type="entry name" value="OXALATE-BINDING PROTEIN"/>
    <property type="match status" value="1"/>
</dbReference>
<feature type="chain" id="PRO_5046674975" evidence="2">
    <location>
        <begin position="23"/>
        <end position="175"/>
    </location>
</feature>
<accession>A0ABW1J5P4</accession>
<evidence type="ECO:0000256" key="1">
    <source>
        <dbReference type="ARBA" id="ARBA00022723"/>
    </source>
</evidence>
<dbReference type="Pfam" id="PF07883">
    <property type="entry name" value="Cupin_2"/>
    <property type="match status" value="1"/>
</dbReference>
<dbReference type="InterPro" id="IPR013096">
    <property type="entry name" value="Cupin_2"/>
</dbReference>
<dbReference type="EMBL" id="JBHSQW010000035">
    <property type="protein sequence ID" value="MFC5996178.1"/>
    <property type="molecule type" value="Genomic_DNA"/>
</dbReference>
<protein>
    <submittedName>
        <fullName evidence="4">Cupin domain-containing protein</fullName>
    </submittedName>
</protein>
<dbReference type="InterPro" id="IPR014710">
    <property type="entry name" value="RmlC-like_jellyroll"/>
</dbReference>
<dbReference type="SUPFAM" id="SSF51182">
    <property type="entry name" value="RmlC-like cupins"/>
    <property type="match status" value="1"/>
</dbReference>
<dbReference type="PROSITE" id="PS51257">
    <property type="entry name" value="PROKAR_LIPOPROTEIN"/>
    <property type="match status" value="1"/>
</dbReference>
<name>A0ABW1J5P4_9PSEU</name>
<evidence type="ECO:0000256" key="2">
    <source>
        <dbReference type="SAM" id="SignalP"/>
    </source>
</evidence>
<evidence type="ECO:0000259" key="3">
    <source>
        <dbReference type="Pfam" id="PF07883"/>
    </source>
</evidence>
<evidence type="ECO:0000313" key="4">
    <source>
        <dbReference type="EMBL" id="MFC5996178.1"/>
    </source>
</evidence>
<dbReference type="InterPro" id="IPR051610">
    <property type="entry name" value="GPI/OXD"/>
</dbReference>
<evidence type="ECO:0000313" key="5">
    <source>
        <dbReference type="Proteomes" id="UP001596302"/>
    </source>
</evidence>
<dbReference type="InterPro" id="IPR011051">
    <property type="entry name" value="RmlC_Cupin_sf"/>
</dbReference>
<feature type="domain" description="Cupin type-2" evidence="3">
    <location>
        <begin position="78"/>
        <end position="148"/>
    </location>
</feature>
<keyword evidence="5" id="KW-1185">Reference proteome</keyword>
<organism evidence="4 5">
    <name type="scientific">Pseudonocardia hispaniensis</name>
    <dbReference type="NCBI Taxonomy" id="904933"/>
    <lineage>
        <taxon>Bacteria</taxon>
        <taxon>Bacillati</taxon>
        <taxon>Actinomycetota</taxon>
        <taxon>Actinomycetes</taxon>
        <taxon>Pseudonocardiales</taxon>
        <taxon>Pseudonocardiaceae</taxon>
        <taxon>Pseudonocardia</taxon>
    </lineage>
</organism>